<dbReference type="InterPro" id="IPR002683">
    <property type="entry name" value="PsbP_C"/>
</dbReference>
<accession>A0A176W9F6</accession>
<evidence type="ECO:0000256" key="1">
    <source>
        <dbReference type="ARBA" id="ARBA00002851"/>
    </source>
</evidence>
<evidence type="ECO:0000256" key="7">
    <source>
        <dbReference type="ARBA" id="ARBA00023276"/>
    </source>
</evidence>
<feature type="domain" description="PsbP C-terminal" evidence="13">
    <location>
        <begin position="237"/>
        <end position="406"/>
    </location>
</feature>
<dbReference type="InterPro" id="IPR016123">
    <property type="entry name" value="Mog1/PsbP_a/b/a-sand"/>
</dbReference>
<comment type="caution">
    <text evidence="14">The sequence shown here is derived from an EMBL/GenBank/DDBJ whole genome shotgun (WGS) entry which is preliminary data.</text>
</comment>
<dbReference type="Pfam" id="PF01789">
    <property type="entry name" value="PsbP"/>
    <property type="match status" value="1"/>
</dbReference>
<dbReference type="GO" id="GO:0005509">
    <property type="term" value="F:calcium ion binding"/>
    <property type="evidence" value="ECO:0007669"/>
    <property type="project" value="InterPro"/>
</dbReference>
<comment type="similarity">
    <text evidence="11">Belongs to the PsbP family.</text>
</comment>
<keyword evidence="3" id="KW-0602">Photosynthesis</keyword>
<evidence type="ECO:0000256" key="8">
    <source>
        <dbReference type="ARBA" id="ARBA00029584"/>
    </source>
</evidence>
<dbReference type="PANTHER" id="PTHR31407:SF6">
    <property type="entry name" value="OXYGEN-EVOLVING ENHANCER PROTEIN 2-1, CHLOROPLASTIC"/>
    <property type="match status" value="1"/>
</dbReference>
<protein>
    <recommendedName>
        <fullName evidence="10">23 kDa subunit of oxygen evolving system of photosystem II</fullName>
    </recommendedName>
    <alternativeName>
        <fullName evidence="9">23 kDa thylakoid membrane protein</fullName>
    </alternativeName>
    <alternativeName>
        <fullName evidence="8">OEC 23 kDa subunit</fullName>
    </alternativeName>
</protein>
<comment type="subcellular location">
    <subcellularLocation>
        <location evidence="12">Plastid</location>
        <location evidence="12">Chloroplast thylakoid</location>
    </subcellularLocation>
</comment>
<dbReference type="GO" id="GO:0009654">
    <property type="term" value="C:photosystem II oxygen evolving complex"/>
    <property type="evidence" value="ECO:0007669"/>
    <property type="project" value="InterPro"/>
</dbReference>
<keyword evidence="2" id="KW-0150">Chloroplast</keyword>
<keyword evidence="6" id="KW-0793">Thylakoid</keyword>
<evidence type="ECO:0000256" key="4">
    <source>
        <dbReference type="ARBA" id="ARBA00022640"/>
    </source>
</evidence>
<dbReference type="GO" id="GO:0015979">
    <property type="term" value="P:photosynthesis"/>
    <property type="evidence" value="ECO:0007669"/>
    <property type="project" value="UniProtKB-KW"/>
</dbReference>
<keyword evidence="4" id="KW-0934">Plastid</keyword>
<evidence type="ECO:0000256" key="6">
    <source>
        <dbReference type="ARBA" id="ARBA00023078"/>
    </source>
</evidence>
<evidence type="ECO:0000256" key="12">
    <source>
        <dbReference type="ARBA" id="ARBA00046272"/>
    </source>
</evidence>
<dbReference type="GO" id="GO:0019898">
    <property type="term" value="C:extrinsic component of membrane"/>
    <property type="evidence" value="ECO:0007669"/>
    <property type="project" value="InterPro"/>
</dbReference>
<proteinExistence type="inferred from homology"/>
<evidence type="ECO:0000256" key="11">
    <source>
        <dbReference type="ARBA" id="ARBA00035638"/>
    </source>
</evidence>
<dbReference type="AlphaFoldDB" id="A0A176W9F6"/>
<reference evidence="14" key="1">
    <citation type="submission" date="2016-03" db="EMBL/GenBank/DDBJ databases">
        <title>Mechanisms controlling the formation of the plant cell surface in tip-growing cells are functionally conserved among land plants.</title>
        <authorList>
            <person name="Honkanen S."/>
            <person name="Jones V.A."/>
            <person name="Morieri G."/>
            <person name="Champion C."/>
            <person name="Hetherington A.J."/>
            <person name="Kelly S."/>
            <person name="Saint-Marcoux D."/>
            <person name="Proust H."/>
            <person name="Prescott H."/>
            <person name="Dolan L."/>
        </authorList>
    </citation>
    <scope>NUCLEOTIDE SEQUENCE [LARGE SCALE GENOMIC DNA]</scope>
    <source>
        <tissue evidence="14">Whole gametophyte</tissue>
    </source>
</reference>
<evidence type="ECO:0000256" key="9">
    <source>
        <dbReference type="ARBA" id="ARBA00031606"/>
    </source>
</evidence>
<dbReference type="EMBL" id="LVLJ01001434">
    <property type="protein sequence ID" value="OAE29654.1"/>
    <property type="molecule type" value="Genomic_DNA"/>
</dbReference>
<dbReference type="SUPFAM" id="SSF55724">
    <property type="entry name" value="Mog1p/PsbP-like"/>
    <property type="match status" value="1"/>
</dbReference>
<name>A0A176W9F6_MARPO</name>
<evidence type="ECO:0000259" key="13">
    <source>
        <dbReference type="Pfam" id="PF01789"/>
    </source>
</evidence>
<dbReference type="GO" id="GO:0009534">
    <property type="term" value="C:chloroplast thylakoid"/>
    <property type="evidence" value="ECO:0007669"/>
    <property type="project" value="UniProtKB-SubCell"/>
</dbReference>
<dbReference type="PANTHER" id="PTHR31407">
    <property type="match status" value="1"/>
</dbReference>
<keyword evidence="7" id="KW-0604">Photosystem II</keyword>
<evidence type="ECO:0000313" key="15">
    <source>
        <dbReference type="Proteomes" id="UP000077202"/>
    </source>
</evidence>
<keyword evidence="5" id="KW-0809">Transit peptide</keyword>
<keyword evidence="15" id="KW-1185">Reference proteome</keyword>
<comment type="function">
    <text evidence="1">May be involved in the regulation of photosystem II.</text>
</comment>
<dbReference type="Gene3D" id="3.40.1000.10">
    <property type="entry name" value="Mog1/PsbP, alpha/beta/alpha sandwich"/>
    <property type="match status" value="1"/>
</dbReference>
<evidence type="ECO:0000256" key="10">
    <source>
        <dbReference type="ARBA" id="ARBA00032148"/>
    </source>
</evidence>
<evidence type="ECO:0000256" key="5">
    <source>
        <dbReference type="ARBA" id="ARBA00022946"/>
    </source>
</evidence>
<evidence type="ECO:0000256" key="3">
    <source>
        <dbReference type="ARBA" id="ARBA00022531"/>
    </source>
</evidence>
<organism evidence="14 15">
    <name type="scientific">Marchantia polymorpha subsp. ruderalis</name>
    <dbReference type="NCBI Taxonomy" id="1480154"/>
    <lineage>
        <taxon>Eukaryota</taxon>
        <taxon>Viridiplantae</taxon>
        <taxon>Streptophyta</taxon>
        <taxon>Embryophyta</taxon>
        <taxon>Marchantiophyta</taxon>
        <taxon>Marchantiopsida</taxon>
        <taxon>Marchantiidae</taxon>
        <taxon>Marchantiales</taxon>
        <taxon>Marchantiaceae</taxon>
        <taxon>Marchantia</taxon>
    </lineage>
</organism>
<evidence type="ECO:0000256" key="2">
    <source>
        <dbReference type="ARBA" id="ARBA00022528"/>
    </source>
</evidence>
<gene>
    <name evidence="14" type="ORF">AXG93_509s1060</name>
</gene>
<sequence length="407" mass="43680">METNELRKLFNRLWVLGRMGLGLCGSDSGFERRRCGPEDKLLNRRHIVHWAIAIFMAPAMGEWERSEGPGELADEEWTTCVGRRGEHALRPLERLRFAFLALIPPSASSSRERKKTASELASAARSQPAFRSLFGAMAASATSALSMAKVAACPANLASSRSAVSGTSVGVAFPGTVLASKAISVNCRASAEEKEVTSRRSALALLAGLVAVGAKASPALAAYGESANVFGTPKVQSGFTTYSGEGFTVDLPSKWNPSKEKEFPGQVLRYEDNFDQLSNLSVSIVSAPVKSIKDYGSPEKFLSEVSYLLGKQSYDGQTASEGGFDKNAVATASIFTAEEKEVNGKTYYNLEVLTRTGDGNEGGRHQCIVATVDNGKLYIFKAQAGDKRWFKGSEKFVHGAADSFTVA</sequence>
<dbReference type="Proteomes" id="UP000077202">
    <property type="component" value="Unassembled WGS sequence"/>
</dbReference>
<evidence type="ECO:0000313" key="14">
    <source>
        <dbReference type="EMBL" id="OAE29654.1"/>
    </source>
</evidence>